<comment type="caution">
    <text evidence="1">The sequence shown here is derived from an EMBL/GenBank/DDBJ whole genome shotgun (WGS) entry which is preliminary data.</text>
</comment>
<accession>E8JZH6</accession>
<gene>
    <name evidence="1" type="ORF">HMPREF9423_0639</name>
</gene>
<organism evidence="1 2">
    <name type="scientific">Streptococcus infantis ATCC 700779</name>
    <dbReference type="NCBI Taxonomy" id="889204"/>
    <lineage>
        <taxon>Bacteria</taxon>
        <taxon>Bacillati</taxon>
        <taxon>Bacillota</taxon>
        <taxon>Bacilli</taxon>
        <taxon>Lactobacillales</taxon>
        <taxon>Streptococcaceae</taxon>
        <taxon>Streptococcus</taxon>
    </lineage>
</organism>
<sequence>MLKDRRNPGRYRYRYICRPGGFLAANGCRPKRIQFSLRGCLKLLRLSDDLAYPFAQGIVGVLQSFFRTVFLEDFGFNQFVEARLNLQLAYY</sequence>
<dbReference type="PATRIC" id="fig|889204.5.peg.1166"/>
<proteinExistence type="predicted"/>
<protein>
    <submittedName>
        <fullName evidence="1">Uncharacterized protein</fullName>
    </submittedName>
</protein>
<dbReference type="EMBL" id="AEVD01000005">
    <property type="protein sequence ID" value="EFX36995.1"/>
    <property type="molecule type" value="Genomic_DNA"/>
</dbReference>
<dbReference type="Proteomes" id="UP000002815">
    <property type="component" value="Unassembled WGS sequence"/>
</dbReference>
<reference evidence="1 2" key="1">
    <citation type="submission" date="2010-12" db="EMBL/GenBank/DDBJ databases">
        <authorList>
            <person name="Muzny D."/>
            <person name="Qin X."/>
            <person name="Deng J."/>
            <person name="Jiang H."/>
            <person name="Liu Y."/>
            <person name="Qu J."/>
            <person name="Song X.-Z."/>
            <person name="Zhang L."/>
            <person name="Thornton R."/>
            <person name="Coyle M."/>
            <person name="Francisco L."/>
            <person name="Jackson L."/>
            <person name="Javaid M."/>
            <person name="Korchina V."/>
            <person name="Kovar C."/>
            <person name="Mata R."/>
            <person name="Mathew T."/>
            <person name="Ngo R."/>
            <person name="Nguyen L."/>
            <person name="Nguyen N."/>
            <person name="Okwuonu G."/>
            <person name="Ongeri F."/>
            <person name="Pham C."/>
            <person name="Simmons D."/>
            <person name="Wilczek-Boney K."/>
            <person name="Hale W."/>
            <person name="Jakkamsetti A."/>
            <person name="Pham P."/>
            <person name="Ruth R."/>
            <person name="San Lucas F."/>
            <person name="Warren J."/>
            <person name="Zhang J."/>
            <person name="Zhao Z."/>
            <person name="Zhou C."/>
            <person name="Zhu D."/>
            <person name="Lee S."/>
            <person name="Bess C."/>
            <person name="Blankenburg K."/>
            <person name="Forbes L."/>
            <person name="Fu Q."/>
            <person name="Gubbala S."/>
            <person name="Hirani K."/>
            <person name="Jayaseelan J.C."/>
            <person name="Lara F."/>
            <person name="Munidasa M."/>
            <person name="Palculict T."/>
            <person name="Patil S."/>
            <person name="Pu L.-L."/>
            <person name="Saada N."/>
            <person name="Tang L."/>
            <person name="Weissenberger G."/>
            <person name="Zhu Y."/>
            <person name="Hemphill L."/>
            <person name="Shang Y."/>
            <person name="Youmans B."/>
            <person name="Ayvaz T."/>
            <person name="Ross M."/>
            <person name="Santibanez J."/>
            <person name="Aqrawi P."/>
            <person name="Gross S."/>
            <person name="Joshi V."/>
            <person name="Fowler G."/>
            <person name="Nazareth L."/>
            <person name="Reid J."/>
            <person name="Worley K."/>
            <person name="Petrosino J."/>
            <person name="Highlander S."/>
            <person name="Gibbs R."/>
        </authorList>
    </citation>
    <scope>NUCLEOTIDE SEQUENCE [LARGE SCALE GENOMIC DNA]</scope>
    <source>
        <strain evidence="1 2">ATCC 700779</strain>
    </source>
</reference>
<dbReference type="AlphaFoldDB" id="E8JZH6"/>
<keyword evidence="2" id="KW-1185">Reference proteome</keyword>
<name>E8JZH6_9STRE</name>
<evidence type="ECO:0000313" key="1">
    <source>
        <dbReference type="EMBL" id="EFX36995.1"/>
    </source>
</evidence>
<evidence type="ECO:0000313" key="2">
    <source>
        <dbReference type="Proteomes" id="UP000002815"/>
    </source>
</evidence>
<dbReference type="HOGENOM" id="CLU_2425692_0_0_9"/>